<dbReference type="Gramene" id="Manes.03G153600.3.v8.1">
    <property type="protein sequence ID" value="Manes.03G153600.3.v8.1.CDS.1"/>
    <property type="gene ID" value="Manes.03G153600.v8.1"/>
</dbReference>
<evidence type="ECO:0000313" key="7">
    <source>
        <dbReference type="EMBL" id="OAY55430.1"/>
    </source>
</evidence>
<dbReference type="Pfam" id="PF05938">
    <property type="entry name" value="Self-incomp_S1"/>
    <property type="match status" value="1"/>
</dbReference>
<organism evidence="7 8">
    <name type="scientific">Manihot esculenta</name>
    <name type="common">Cassava</name>
    <name type="synonym">Jatropha manihot</name>
    <dbReference type="NCBI Taxonomy" id="3983"/>
    <lineage>
        <taxon>Eukaryota</taxon>
        <taxon>Viridiplantae</taxon>
        <taxon>Streptophyta</taxon>
        <taxon>Embryophyta</taxon>
        <taxon>Tracheophyta</taxon>
        <taxon>Spermatophyta</taxon>
        <taxon>Magnoliopsida</taxon>
        <taxon>eudicotyledons</taxon>
        <taxon>Gunneridae</taxon>
        <taxon>Pentapetalae</taxon>
        <taxon>rosids</taxon>
        <taxon>fabids</taxon>
        <taxon>Malpighiales</taxon>
        <taxon>Euphorbiaceae</taxon>
        <taxon>Crotonoideae</taxon>
        <taxon>Manihoteae</taxon>
        <taxon>Manihot</taxon>
    </lineage>
</organism>
<keyword evidence="4 6" id="KW-0964">Secreted</keyword>
<evidence type="ECO:0000256" key="1">
    <source>
        <dbReference type="ARBA" id="ARBA00004613"/>
    </source>
</evidence>
<keyword evidence="5 6" id="KW-0732">Signal</keyword>
<evidence type="ECO:0000256" key="6">
    <source>
        <dbReference type="RuleBase" id="RU367044"/>
    </source>
</evidence>
<keyword evidence="8" id="KW-1185">Reference proteome</keyword>
<dbReference type="GO" id="GO:0005576">
    <property type="term" value="C:extracellular region"/>
    <property type="evidence" value="ECO:0007669"/>
    <property type="project" value="UniProtKB-SubCell"/>
</dbReference>
<feature type="signal peptide" evidence="6">
    <location>
        <begin position="1"/>
        <end position="17"/>
    </location>
</feature>
<dbReference type="InterPro" id="IPR010264">
    <property type="entry name" value="Self-incomp_S1"/>
</dbReference>
<dbReference type="PANTHER" id="PTHR31232:SF133">
    <property type="entry name" value="S-PROTEIN HOMOLOG"/>
    <property type="match status" value="1"/>
</dbReference>
<comment type="subcellular location">
    <subcellularLocation>
        <location evidence="1 6">Secreted</location>
    </subcellularLocation>
</comment>
<evidence type="ECO:0000256" key="3">
    <source>
        <dbReference type="ARBA" id="ARBA00022471"/>
    </source>
</evidence>
<evidence type="ECO:0000256" key="4">
    <source>
        <dbReference type="ARBA" id="ARBA00022525"/>
    </source>
</evidence>
<dbReference type="Proteomes" id="UP000091857">
    <property type="component" value="Chromosome 3"/>
</dbReference>
<gene>
    <name evidence="7" type="ORF">MANES_03G153600v8</name>
</gene>
<proteinExistence type="inferred from homology"/>
<keyword evidence="3 6" id="KW-0713">Self-incompatibility</keyword>
<sequence length="132" mass="15635">MWAKIILLTLVMSSALGATGLPYGKMRTVNITNNLGANIELNVHCKSKNDDLGQQQLPYKDFWYFKFRPNFWGTTRFYCFMNWEQISHWFDIYVDERDNLECIVCQWSIQAKGPCRFNCTSHNYDICFPWNP</sequence>
<evidence type="ECO:0000256" key="5">
    <source>
        <dbReference type="ARBA" id="ARBA00022729"/>
    </source>
</evidence>
<comment type="caution">
    <text evidence="7">The sequence shown here is derived from an EMBL/GenBank/DDBJ whole genome shotgun (WGS) entry which is preliminary data.</text>
</comment>
<name>A0A2C9W7P7_MANES</name>
<dbReference type="AlphaFoldDB" id="A0A2C9W7P7"/>
<evidence type="ECO:0000256" key="2">
    <source>
        <dbReference type="ARBA" id="ARBA00005581"/>
    </source>
</evidence>
<dbReference type="PANTHER" id="PTHR31232">
    <property type="match status" value="1"/>
</dbReference>
<dbReference type="EMBL" id="CM004389">
    <property type="protein sequence ID" value="OAY55430.1"/>
    <property type="molecule type" value="Genomic_DNA"/>
</dbReference>
<comment type="similarity">
    <text evidence="2 6">Belongs to the plant self-incompatibility (S1) protein family.</text>
</comment>
<protein>
    <recommendedName>
        <fullName evidence="6">S-protein homolog</fullName>
    </recommendedName>
</protein>
<feature type="chain" id="PRO_5025098369" description="S-protein homolog" evidence="6">
    <location>
        <begin position="18"/>
        <end position="132"/>
    </location>
</feature>
<dbReference type="GO" id="GO:0060320">
    <property type="term" value="P:rejection of self pollen"/>
    <property type="evidence" value="ECO:0007669"/>
    <property type="project" value="UniProtKB-KW"/>
</dbReference>
<dbReference type="OMA" id="TWSFEFR"/>
<reference evidence="8" key="1">
    <citation type="journal article" date="2016" name="Nat. Biotechnol.">
        <title>Sequencing wild and cultivated cassava and related species reveals extensive interspecific hybridization and genetic diversity.</title>
        <authorList>
            <person name="Bredeson J.V."/>
            <person name="Lyons J.B."/>
            <person name="Prochnik S.E."/>
            <person name="Wu G.A."/>
            <person name="Ha C.M."/>
            <person name="Edsinger-Gonzales E."/>
            <person name="Grimwood J."/>
            <person name="Schmutz J."/>
            <person name="Rabbi I.Y."/>
            <person name="Egesi C."/>
            <person name="Nauluvula P."/>
            <person name="Lebot V."/>
            <person name="Ndunguru J."/>
            <person name="Mkamilo G."/>
            <person name="Bart R.S."/>
            <person name="Setter T.L."/>
            <person name="Gleadow R.M."/>
            <person name="Kulakow P."/>
            <person name="Ferguson M.E."/>
            <person name="Rounsley S."/>
            <person name="Rokhsar D.S."/>
        </authorList>
    </citation>
    <scope>NUCLEOTIDE SEQUENCE [LARGE SCALE GENOMIC DNA]</scope>
    <source>
        <strain evidence="8">cv. AM560-2</strain>
    </source>
</reference>
<evidence type="ECO:0000313" key="8">
    <source>
        <dbReference type="Proteomes" id="UP000091857"/>
    </source>
</evidence>
<accession>A0A2C9W7P7</accession>